<dbReference type="GO" id="GO:0030246">
    <property type="term" value="F:carbohydrate binding"/>
    <property type="evidence" value="ECO:0007669"/>
    <property type="project" value="InterPro"/>
</dbReference>
<dbReference type="Pfam" id="PF00331">
    <property type="entry name" value="Glyco_hydro_10"/>
    <property type="match status" value="1"/>
</dbReference>
<keyword evidence="4" id="KW-0858">Xylan degradation</keyword>
<organism evidence="12">
    <name type="scientific">uncultured organism</name>
    <dbReference type="NCBI Taxonomy" id="155900"/>
    <lineage>
        <taxon>unclassified sequences</taxon>
        <taxon>environmental samples</taxon>
    </lineage>
</organism>
<dbReference type="AlphaFoldDB" id="E9NSL3"/>
<evidence type="ECO:0000256" key="1">
    <source>
        <dbReference type="ARBA" id="ARBA00000681"/>
    </source>
</evidence>
<feature type="domain" description="GH10" evidence="11">
    <location>
        <begin position="39"/>
        <end position="326"/>
    </location>
</feature>
<keyword evidence="5" id="KW-0732">Signal</keyword>
<dbReference type="GO" id="GO:0045493">
    <property type="term" value="P:xylan catabolic process"/>
    <property type="evidence" value="ECO:0007669"/>
    <property type="project" value="UniProtKB-KW"/>
</dbReference>
<dbReference type="Gene3D" id="3.20.20.80">
    <property type="entry name" value="Glycosidases"/>
    <property type="match status" value="1"/>
</dbReference>
<evidence type="ECO:0000256" key="5">
    <source>
        <dbReference type="ARBA" id="ARBA00022729"/>
    </source>
</evidence>
<evidence type="ECO:0000313" key="12">
    <source>
        <dbReference type="EMBL" id="ADX05708.1"/>
    </source>
</evidence>
<dbReference type="Pfam" id="PF03422">
    <property type="entry name" value="CBM_6"/>
    <property type="match status" value="2"/>
</dbReference>
<dbReference type="EC" id="3.2.1.8" evidence="3"/>
<dbReference type="InterPro" id="IPR008979">
    <property type="entry name" value="Galactose-bd-like_sf"/>
</dbReference>
<dbReference type="PANTHER" id="PTHR31490">
    <property type="entry name" value="GLYCOSYL HYDROLASE"/>
    <property type="match status" value="1"/>
</dbReference>
<comment type="similarity">
    <text evidence="2">Belongs to the glycosyl hydrolase 10 (cellulase F) family.</text>
</comment>
<evidence type="ECO:0000256" key="9">
    <source>
        <dbReference type="ARBA" id="ARBA00023326"/>
    </source>
</evidence>
<dbReference type="InterPro" id="IPR005084">
    <property type="entry name" value="CBM6"/>
</dbReference>
<keyword evidence="9" id="KW-0624">Polysaccharide degradation</keyword>
<reference evidence="12" key="1">
    <citation type="journal article" date="2011" name="Science">
        <title>Metagenomic discovery of biomass-degrading genes and genomes from cow rumen.</title>
        <authorList>
            <person name="Hess M."/>
            <person name="Sczyrba A."/>
            <person name="Egan R."/>
            <person name="Kim T.W."/>
            <person name="Chokhawala H."/>
            <person name="Schroth G."/>
            <person name="Luo S."/>
            <person name="Clark D.S."/>
            <person name="Chen F."/>
            <person name="Zhang T."/>
            <person name="Mackie R.I."/>
            <person name="Pennacchio L.A."/>
            <person name="Tringe S.G."/>
            <person name="Visel A."/>
            <person name="Woyke T."/>
            <person name="Wang Z."/>
            <person name="Rubin E.M."/>
        </authorList>
    </citation>
    <scope>NUCLEOTIDE SEQUENCE</scope>
</reference>
<dbReference type="GO" id="GO:0031176">
    <property type="term" value="F:endo-1,4-beta-xylanase activity"/>
    <property type="evidence" value="ECO:0007669"/>
    <property type="project" value="UniProtKB-EC"/>
</dbReference>
<proteinExistence type="inferred from homology"/>
<dbReference type="Gene3D" id="2.60.120.260">
    <property type="entry name" value="Galactose-binding domain-like"/>
    <property type="match status" value="2"/>
</dbReference>
<dbReference type="InterPro" id="IPR017853">
    <property type="entry name" value="GH"/>
</dbReference>
<dbReference type="EMBL" id="HQ706041">
    <property type="protein sequence ID" value="ADX05708.1"/>
    <property type="molecule type" value="Genomic_DNA"/>
</dbReference>
<dbReference type="SUPFAM" id="SSF51445">
    <property type="entry name" value="(Trans)glycosidases"/>
    <property type="match status" value="1"/>
</dbReference>
<evidence type="ECO:0000256" key="3">
    <source>
        <dbReference type="ARBA" id="ARBA00012590"/>
    </source>
</evidence>
<evidence type="ECO:0000259" key="11">
    <source>
        <dbReference type="PROSITE" id="PS51760"/>
    </source>
</evidence>
<evidence type="ECO:0000256" key="7">
    <source>
        <dbReference type="ARBA" id="ARBA00023277"/>
    </source>
</evidence>
<accession>E9NSL3</accession>
<evidence type="ECO:0000256" key="2">
    <source>
        <dbReference type="ARBA" id="ARBA00007495"/>
    </source>
</evidence>
<evidence type="ECO:0000256" key="8">
    <source>
        <dbReference type="ARBA" id="ARBA00023295"/>
    </source>
</evidence>
<dbReference type="InterPro" id="IPR013783">
    <property type="entry name" value="Ig-like_fold"/>
</dbReference>
<feature type="domain" description="CBM6" evidence="10">
    <location>
        <begin position="705"/>
        <end position="851"/>
    </location>
</feature>
<dbReference type="Gene3D" id="2.60.40.10">
    <property type="entry name" value="Immunoglobulins"/>
    <property type="match status" value="2"/>
</dbReference>
<comment type="catalytic activity">
    <reaction evidence="1">
        <text>Endohydrolysis of (1-&gt;4)-beta-D-xylosidic linkages in xylans.</text>
        <dbReference type="EC" id="3.2.1.8"/>
    </reaction>
</comment>
<dbReference type="SUPFAM" id="SSF49785">
    <property type="entry name" value="Galactose-binding domain-like"/>
    <property type="match status" value="2"/>
</dbReference>
<keyword evidence="7" id="KW-0119">Carbohydrate metabolism</keyword>
<keyword evidence="8" id="KW-0326">Glycosidase</keyword>
<sequence>MNNKRIMFLNPKLNRLLSAALLSALCLSNVNAQLSKNPNKFLGNITTRYQVDAGGGVPAYYTLWNQITPENESKWGSVEGTRGSYNWGSDTPFNYAKSHGFTYKFHALVWGSQYPNWFTSSLPVQERYNAMVKWFDEVKKHYPDLPMIDVVNEAVGMHQQGNPLMKESLGGGGKTGYDWLIKAFELAHERWPNAILIYNDFNTFQHDTDAYIELVRTLRDAGAPIDAYGCQSHDVNDISKENLSNAMTKIQNALKMPMYITELDINVQDDNQQKTQYQNIFPLMWEADYCAGVTIWGYVYGATWVDYSGLYRDGAERPAMTWLKSYMNTDAAKTAKSPFPGGKKQISLYIKPSTISASRGDTLDITVRAKMVDPDKSIDSIKLFVTRVDVKDTILLTEAPYVAKFVPTVEGKYALKAIAYSEGKAYTREGSFTAFPPRSAYGTPATLPGTIQAENYDNGGDGVTYHDNDAQNQGDASFRTSYGVDVVTGNGGKAIGYTNTDEWLEYTVDIQKTGYYYYHAVASSGTTGSGFRLSLNTDEGLVDITPNISVPQTASSDWSKYTTITGKTVIPLEEGRHIIRLTITGSSCNVDKVTFDHIQIDESLNLKITATPNPTAVGNPTELSFTTIDPEKDSTLSSIRIYVNDKLVKTLTSRPFVYSYIPDVIGTVTISALAIDKLKHESNLTSTSILVSQARSAYSNVSVPGKLEAENFDRCMDGITYHDSDSIDEGASRYRKDNEGVDIIRIGTKYGIGYTVPGEWLEYTVNFQKSGYYYVRPTVSFENDSASFRISLMDENNQEIELADVSYSYGALNEYRTLPSIYFGENINEGKQRLRVTITGGGINIDQLDIRFSVPTNVKYVTDDDYNTNGIRYNTGGMRVNGNQKGMSIIDGKKVYITE</sequence>
<dbReference type="PRINTS" id="PR00134">
    <property type="entry name" value="GLHYDRLASE10"/>
</dbReference>
<dbReference type="SMART" id="SM00633">
    <property type="entry name" value="Glyco_10"/>
    <property type="match status" value="1"/>
</dbReference>
<dbReference type="PANTHER" id="PTHR31490:SF88">
    <property type="entry name" value="BETA-XYLANASE"/>
    <property type="match status" value="1"/>
</dbReference>
<evidence type="ECO:0000256" key="6">
    <source>
        <dbReference type="ARBA" id="ARBA00022801"/>
    </source>
</evidence>
<gene>
    <name evidence="12" type="ORF">SARM_0037</name>
</gene>
<dbReference type="InterPro" id="IPR001000">
    <property type="entry name" value="GH10_dom"/>
</dbReference>
<dbReference type="PROSITE" id="PS51760">
    <property type="entry name" value="GH10_2"/>
    <property type="match status" value="1"/>
</dbReference>
<name>E9NSL3_9ZZZZ</name>
<dbReference type="InterPro" id="IPR044846">
    <property type="entry name" value="GH10"/>
</dbReference>
<protein>
    <recommendedName>
        <fullName evidence="3">endo-1,4-beta-xylanase</fullName>
        <ecNumber evidence="3">3.2.1.8</ecNumber>
    </recommendedName>
</protein>
<dbReference type="CDD" id="cd04080">
    <property type="entry name" value="CBM6_cellulase-like"/>
    <property type="match status" value="2"/>
</dbReference>
<evidence type="ECO:0000259" key="10">
    <source>
        <dbReference type="PROSITE" id="PS51175"/>
    </source>
</evidence>
<dbReference type="InterPro" id="IPR006584">
    <property type="entry name" value="Cellulose-bd_IV"/>
</dbReference>
<dbReference type="SMART" id="SM00606">
    <property type="entry name" value="CBD_IV"/>
    <property type="match status" value="2"/>
</dbReference>
<evidence type="ECO:0000256" key="4">
    <source>
        <dbReference type="ARBA" id="ARBA00022651"/>
    </source>
</evidence>
<keyword evidence="6" id="KW-0378">Hydrolase</keyword>
<feature type="domain" description="CBM6" evidence="10">
    <location>
        <begin position="449"/>
        <end position="596"/>
    </location>
</feature>
<dbReference type="PROSITE" id="PS51175">
    <property type="entry name" value="CBM6"/>
    <property type="match status" value="2"/>
</dbReference>